<dbReference type="CDD" id="cd10030">
    <property type="entry name" value="UDG-F4_TTUDGA_SPO1dp_like"/>
    <property type="match status" value="1"/>
</dbReference>
<proteinExistence type="predicted"/>
<dbReference type="Gene3D" id="3.40.470.10">
    <property type="entry name" value="Uracil-DNA glycosylase-like domain"/>
    <property type="match status" value="1"/>
</dbReference>
<keyword evidence="11" id="KW-1185">Reference proteome</keyword>
<dbReference type="InterPro" id="IPR005122">
    <property type="entry name" value="Uracil-DNA_glycosylase-like"/>
</dbReference>
<comment type="caution">
    <text evidence="10">The sequence shown here is derived from an EMBL/GenBank/DDBJ whole genome shotgun (WGS) entry which is preliminary data.</text>
</comment>
<evidence type="ECO:0000256" key="3">
    <source>
        <dbReference type="ARBA" id="ARBA00022763"/>
    </source>
</evidence>
<sequence length="310" mass="32034">MSWDARQRAMLAEMGYRLPPAAQEGDTAVLDDVTDAAAATALHDAAPAHRSAPAVERPRPAAPAPAPAPRAPAVASAAPRDERADLPTDVSAAASARPAVSAASAVAGLVPATRTDLAGLDWPALEQAVAGCRACGLCEQRRQPVFGAGAVDAVRWLVVTDPPDEADDGAGQPLVGDAGRLLDRMLAAAGQRRVPGAQGEAPTAFVTPVVKCRPPRGRAPQPAELAACEAVLAQQVALLRPTLVLALGLQAARRLTGLNEPLGRLRGQVHRWHGLPVVVSFPPAYLLRAPADKAGAWDDLRLALQTVAGR</sequence>
<evidence type="ECO:0000256" key="8">
    <source>
        <dbReference type="SAM" id="MobiDB-lite"/>
    </source>
</evidence>
<evidence type="ECO:0000256" key="2">
    <source>
        <dbReference type="ARBA" id="ARBA00022723"/>
    </source>
</evidence>
<dbReference type="PANTHER" id="PTHR33693:SF1">
    <property type="entry name" value="TYPE-4 URACIL-DNA GLYCOSYLASE"/>
    <property type="match status" value="1"/>
</dbReference>
<evidence type="ECO:0000256" key="5">
    <source>
        <dbReference type="ARBA" id="ARBA00023004"/>
    </source>
</evidence>
<keyword evidence="5" id="KW-0408">Iron</keyword>
<dbReference type="SUPFAM" id="SSF52141">
    <property type="entry name" value="Uracil-DNA glycosylase-like"/>
    <property type="match status" value="1"/>
</dbReference>
<evidence type="ECO:0000259" key="9">
    <source>
        <dbReference type="SMART" id="SM00986"/>
    </source>
</evidence>
<keyword evidence="2" id="KW-0479">Metal-binding</keyword>
<accession>A0ABW7H0G3</accession>
<keyword evidence="1" id="KW-0004">4Fe-4S</keyword>
<dbReference type="EC" id="3.2.2.27" evidence="10"/>
<evidence type="ECO:0000313" key="11">
    <source>
        <dbReference type="Proteomes" id="UP001606303"/>
    </source>
</evidence>
<dbReference type="SMART" id="SM00986">
    <property type="entry name" value="UDG"/>
    <property type="match status" value="1"/>
</dbReference>
<protein>
    <submittedName>
        <fullName evidence="10">Uracil-DNA glycosylase</fullName>
        <ecNumber evidence="10">3.2.2.27</ecNumber>
    </submittedName>
</protein>
<feature type="domain" description="Uracil-DNA glycosylase-like" evidence="9">
    <location>
        <begin position="146"/>
        <end position="301"/>
    </location>
</feature>
<evidence type="ECO:0000256" key="6">
    <source>
        <dbReference type="ARBA" id="ARBA00023014"/>
    </source>
</evidence>
<evidence type="ECO:0000313" key="10">
    <source>
        <dbReference type="EMBL" id="MFG6467729.1"/>
    </source>
</evidence>
<keyword evidence="3" id="KW-0227">DNA damage</keyword>
<keyword evidence="7" id="KW-0234">DNA repair</keyword>
<evidence type="ECO:0000256" key="1">
    <source>
        <dbReference type="ARBA" id="ARBA00022485"/>
    </source>
</evidence>
<dbReference type="InterPro" id="IPR036895">
    <property type="entry name" value="Uracil-DNA_glycosylase-like_sf"/>
</dbReference>
<dbReference type="RefSeq" id="WP_394385577.1">
    <property type="nucleotide sequence ID" value="NZ_JBIGIB010000003.1"/>
</dbReference>
<dbReference type="Proteomes" id="UP001606303">
    <property type="component" value="Unassembled WGS sequence"/>
</dbReference>
<reference evidence="10 11" key="1">
    <citation type="submission" date="2024-08" db="EMBL/GenBank/DDBJ databases">
        <authorList>
            <person name="Lu H."/>
        </authorList>
    </citation>
    <scope>NUCLEOTIDE SEQUENCE [LARGE SCALE GENOMIC DNA]</scope>
    <source>
        <strain evidence="10 11">BYS87W</strain>
    </source>
</reference>
<dbReference type="InterPro" id="IPR051536">
    <property type="entry name" value="UDG_Type-4/5"/>
</dbReference>
<dbReference type="Pfam" id="PF03167">
    <property type="entry name" value="UDG"/>
    <property type="match status" value="1"/>
</dbReference>
<evidence type="ECO:0000256" key="7">
    <source>
        <dbReference type="ARBA" id="ARBA00023204"/>
    </source>
</evidence>
<feature type="compositionally biased region" description="Pro residues" evidence="8">
    <location>
        <begin position="60"/>
        <end position="70"/>
    </location>
</feature>
<dbReference type="SMART" id="SM00987">
    <property type="entry name" value="UreE_C"/>
    <property type="match status" value="1"/>
</dbReference>
<feature type="region of interest" description="Disordered" evidence="8">
    <location>
        <begin position="44"/>
        <end position="91"/>
    </location>
</feature>
<keyword evidence="10" id="KW-0326">Glycosidase</keyword>
<evidence type="ECO:0000256" key="4">
    <source>
        <dbReference type="ARBA" id="ARBA00022801"/>
    </source>
</evidence>
<gene>
    <name evidence="10" type="ORF">ACG01O_13975</name>
</gene>
<feature type="compositionally biased region" description="Low complexity" evidence="8">
    <location>
        <begin position="44"/>
        <end position="55"/>
    </location>
</feature>
<name>A0ABW7H0G3_9BURK</name>
<dbReference type="EMBL" id="JBIGIB010000003">
    <property type="protein sequence ID" value="MFG6467729.1"/>
    <property type="molecule type" value="Genomic_DNA"/>
</dbReference>
<organism evidence="10 11">
    <name type="scientific">Pelomonas baiyunensis</name>
    <dbReference type="NCBI Taxonomy" id="3299026"/>
    <lineage>
        <taxon>Bacteria</taxon>
        <taxon>Pseudomonadati</taxon>
        <taxon>Pseudomonadota</taxon>
        <taxon>Betaproteobacteria</taxon>
        <taxon>Burkholderiales</taxon>
        <taxon>Sphaerotilaceae</taxon>
        <taxon>Roseateles</taxon>
    </lineage>
</organism>
<dbReference type="GO" id="GO:0004844">
    <property type="term" value="F:uracil DNA N-glycosylase activity"/>
    <property type="evidence" value="ECO:0007669"/>
    <property type="project" value="UniProtKB-EC"/>
</dbReference>
<keyword evidence="6" id="KW-0411">Iron-sulfur</keyword>
<dbReference type="PANTHER" id="PTHR33693">
    <property type="entry name" value="TYPE-5 URACIL-DNA GLYCOSYLASE"/>
    <property type="match status" value="1"/>
</dbReference>
<keyword evidence="4 10" id="KW-0378">Hydrolase</keyword>